<organism evidence="1 2">
    <name type="scientific">Trichinella nativa</name>
    <dbReference type="NCBI Taxonomy" id="6335"/>
    <lineage>
        <taxon>Eukaryota</taxon>
        <taxon>Metazoa</taxon>
        <taxon>Ecdysozoa</taxon>
        <taxon>Nematoda</taxon>
        <taxon>Enoplea</taxon>
        <taxon>Dorylaimia</taxon>
        <taxon>Trichinellida</taxon>
        <taxon>Trichinellidae</taxon>
        <taxon>Trichinella</taxon>
    </lineage>
</organism>
<protein>
    <submittedName>
        <fullName evidence="1">Protein ZBED8</fullName>
    </submittedName>
</protein>
<sequence length="141" mass="15818">MMQSTSNTASWLLKKTALKCHNALYALIHSAMMLYGRPDCSGICITTILSYQKKPLEYFCAKRVSLSQMRLDKKGKYNQETAKAVKVSYEIAMLIAKNKKPHTIGENLVKPCIVNAVKILLGDDMAKQFKNISLSDSTVKR</sequence>
<dbReference type="PANTHER" id="PTHR45913">
    <property type="entry name" value="EPM2A-INTERACTING PROTEIN 1"/>
    <property type="match status" value="1"/>
</dbReference>
<reference evidence="1 2" key="1">
    <citation type="submission" date="2015-05" db="EMBL/GenBank/DDBJ databases">
        <title>Evolution of Trichinella species and genotypes.</title>
        <authorList>
            <person name="Korhonen P.K."/>
            <person name="Edoardo P."/>
            <person name="Giuseppe L.R."/>
            <person name="Gasser R.B."/>
        </authorList>
    </citation>
    <scope>NUCLEOTIDE SEQUENCE [LARGE SCALE GENOMIC DNA]</scope>
    <source>
        <strain evidence="1">ISS10</strain>
    </source>
</reference>
<comment type="caution">
    <text evidence="1">The sequence shown here is derived from an EMBL/GenBank/DDBJ whole genome shotgun (WGS) entry which is preliminary data.</text>
</comment>
<proteinExistence type="predicted"/>
<dbReference type="Proteomes" id="UP000054721">
    <property type="component" value="Unassembled WGS sequence"/>
</dbReference>
<dbReference type="AlphaFoldDB" id="A0A0V1KMG5"/>
<dbReference type="STRING" id="6335.A0A0V1KMG5"/>
<keyword evidence="2" id="KW-1185">Reference proteome</keyword>
<evidence type="ECO:0000313" key="2">
    <source>
        <dbReference type="Proteomes" id="UP000054721"/>
    </source>
</evidence>
<gene>
    <name evidence="1" type="primary">ZBED8</name>
    <name evidence="1" type="ORF">T02_5878</name>
</gene>
<dbReference type="PANTHER" id="PTHR45913:SF22">
    <property type="entry name" value="SCAN BOX DOMAIN-CONTAINING PROTEIN"/>
    <property type="match status" value="1"/>
</dbReference>
<accession>A0A0V1KMG5</accession>
<dbReference type="OrthoDB" id="5919819at2759"/>
<dbReference type="EMBL" id="JYDW01000404">
    <property type="protein sequence ID" value="KRZ48451.1"/>
    <property type="molecule type" value="Genomic_DNA"/>
</dbReference>
<evidence type="ECO:0000313" key="1">
    <source>
        <dbReference type="EMBL" id="KRZ48451.1"/>
    </source>
</evidence>
<name>A0A0V1KMG5_9BILA</name>